<sequence length="103" mass="11225">MLTLLESRSTSDHMVTIVSRSIHNNIGQGLRLMPDHWQPPYGHCPGDNTGHSMTSTSPGNGPVWSPVCGTGDRSGQGQYHGHQGLVPVTGQYYRSIPPVIYQQ</sequence>
<reference evidence="2" key="2">
    <citation type="submission" date="2020-11" db="EMBL/GenBank/DDBJ databases">
        <authorList>
            <person name="McCartney M.A."/>
            <person name="Auch B."/>
            <person name="Kono T."/>
            <person name="Mallez S."/>
            <person name="Becker A."/>
            <person name="Gohl D.M."/>
            <person name="Silverstein K.A.T."/>
            <person name="Koren S."/>
            <person name="Bechman K.B."/>
            <person name="Herman A."/>
            <person name="Abrahante J.E."/>
            <person name="Garbe J."/>
        </authorList>
    </citation>
    <scope>NUCLEOTIDE SEQUENCE</scope>
    <source>
        <strain evidence="2">Duluth1</strain>
        <tissue evidence="2">Whole animal</tissue>
    </source>
</reference>
<gene>
    <name evidence="2" type="ORF">DPMN_025874</name>
</gene>
<evidence type="ECO:0000256" key="1">
    <source>
        <dbReference type="SAM" id="MobiDB-lite"/>
    </source>
</evidence>
<feature type="compositionally biased region" description="Polar residues" evidence="1">
    <location>
        <begin position="49"/>
        <end position="59"/>
    </location>
</feature>
<evidence type="ECO:0000313" key="3">
    <source>
        <dbReference type="Proteomes" id="UP000828390"/>
    </source>
</evidence>
<dbReference type="AlphaFoldDB" id="A0A9D4LS62"/>
<comment type="caution">
    <text evidence="2">The sequence shown here is derived from an EMBL/GenBank/DDBJ whole genome shotgun (WGS) entry which is preliminary data.</text>
</comment>
<dbReference type="Proteomes" id="UP000828390">
    <property type="component" value="Unassembled WGS sequence"/>
</dbReference>
<dbReference type="EMBL" id="JAIWYP010000002">
    <property type="protein sequence ID" value="KAH3862899.1"/>
    <property type="molecule type" value="Genomic_DNA"/>
</dbReference>
<evidence type="ECO:0000313" key="2">
    <source>
        <dbReference type="EMBL" id="KAH3862899.1"/>
    </source>
</evidence>
<reference evidence="2" key="1">
    <citation type="journal article" date="2019" name="bioRxiv">
        <title>The Genome of the Zebra Mussel, Dreissena polymorpha: A Resource for Invasive Species Research.</title>
        <authorList>
            <person name="McCartney M.A."/>
            <person name="Auch B."/>
            <person name="Kono T."/>
            <person name="Mallez S."/>
            <person name="Zhang Y."/>
            <person name="Obille A."/>
            <person name="Becker A."/>
            <person name="Abrahante J.E."/>
            <person name="Garbe J."/>
            <person name="Badalamenti J.P."/>
            <person name="Herman A."/>
            <person name="Mangelson H."/>
            <person name="Liachko I."/>
            <person name="Sullivan S."/>
            <person name="Sone E.D."/>
            <person name="Koren S."/>
            <person name="Silverstein K.A.T."/>
            <person name="Beckman K.B."/>
            <person name="Gohl D.M."/>
        </authorList>
    </citation>
    <scope>NUCLEOTIDE SEQUENCE</scope>
    <source>
        <strain evidence="2">Duluth1</strain>
        <tissue evidence="2">Whole animal</tissue>
    </source>
</reference>
<proteinExistence type="predicted"/>
<organism evidence="2 3">
    <name type="scientific">Dreissena polymorpha</name>
    <name type="common">Zebra mussel</name>
    <name type="synonym">Mytilus polymorpha</name>
    <dbReference type="NCBI Taxonomy" id="45954"/>
    <lineage>
        <taxon>Eukaryota</taxon>
        <taxon>Metazoa</taxon>
        <taxon>Spiralia</taxon>
        <taxon>Lophotrochozoa</taxon>
        <taxon>Mollusca</taxon>
        <taxon>Bivalvia</taxon>
        <taxon>Autobranchia</taxon>
        <taxon>Heteroconchia</taxon>
        <taxon>Euheterodonta</taxon>
        <taxon>Imparidentia</taxon>
        <taxon>Neoheterodontei</taxon>
        <taxon>Myida</taxon>
        <taxon>Dreissenoidea</taxon>
        <taxon>Dreissenidae</taxon>
        <taxon>Dreissena</taxon>
    </lineage>
</organism>
<name>A0A9D4LS62_DREPO</name>
<accession>A0A9D4LS62</accession>
<protein>
    <submittedName>
        <fullName evidence="2">Uncharacterized protein</fullName>
    </submittedName>
</protein>
<feature type="region of interest" description="Disordered" evidence="1">
    <location>
        <begin position="41"/>
        <end position="82"/>
    </location>
</feature>
<keyword evidence="3" id="KW-1185">Reference proteome</keyword>